<evidence type="ECO:0000313" key="3">
    <source>
        <dbReference type="Proteomes" id="UP001187682"/>
    </source>
</evidence>
<dbReference type="Gene3D" id="1.25.40.10">
    <property type="entry name" value="Tetratricopeptide repeat domain"/>
    <property type="match status" value="1"/>
</dbReference>
<reference evidence="2" key="1">
    <citation type="submission" date="2018-03" db="EMBL/GenBank/DDBJ databases">
        <authorList>
            <person name="Guldener U."/>
        </authorList>
    </citation>
    <scope>NUCLEOTIDE SEQUENCE</scope>
</reference>
<dbReference type="PANTHER" id="PTHR47447:SF17">
    <property type="entry name" value="OS12G0638900 PROTEIN"/>
    <property type="match status" value="1"/>
</dbReference>
<accession>A0AAE8SR61</accession>
<organism evidence="2 3">
    <name type="scientific">Cephalotrichum gorgonifer</name>
    <dbReference type="NCBI Taxonomy" id="2041049"/>
    <lineage>
        <taxon>Eukaryota</taxon>
        <taxon>Fungi</taxon>
        <taxon>Dikarya</taxon>
        <taxon>Ascomycota</taxon>
        <taxon>Pezizomycotina</taxon>
        <taxon>Sordariomycetes</taxon>
        <taxon>Hypocreomycetidae</taxon>
        <taxon>Microascales</taxon>
        <taxon>Microascaceae</taxon>
        <taxon>Cephalotrichum</taxon>
    </lineage>
</organism>
<keyword evidence="1" id="KW-0677">Repeat</keyword>
<dbReference type="Proteomes" id="UP001187682">
    <property type="component" value="Unassembled WGS sequence"/>
</dbReference>
<evidence type="ECO:0000313" key="2">
    <source>
        <dbReference type="EMBL" id="SPN97332.1"/>
    </source>
</evidence>
<dbReference type="AlphaFoldDB" id="A0AAE8SR61"/>
<sequence length="773" mass="87347">MARSPVSPSPCSRCSALRRSSRWLSSLTHDPVIAASGGGTPAVNTWSKAPNVERIPNKTLRIPRNPELVKPMMPYPTTRPNERSKSAVYKSAAAQISQENHLKSKRLKVPSWKDTLQVLESRTPKRTHGWKKDALKIVIPAEFVKEFTTNLDNNIWDIHDRTSAEVNFYKGTEGDGRSAILLSGDDVAVRDAAEIIKGVCEDAQLVLPDPSNPGAPLLRGDPEMAKEICIPSKVTHQPRILMKVRKSAFIWNHRLEDIPKPQVWDQFSFMSYIRTLSLVKLRPHRAIEFYGTPQAAIEVKMVLIHEAFRDRSAADALTVTAFKMALECMEEKGLAFRAHARRLFTQLQIRRLPFDIDVFNKFLFGSARARDLPGFNNMLDFMADYDCHPNYKTWRLFLQMVPDEQAKRTVVRAMDRIGLLHNPHAVSDIVRELAGFDMHRAVEAGKDAKTFCREMDAAYGPTWPSVTALNRLLHVCGNFARPDMCEELLDHFREEYRRLPDLKTFVTLTSAMRATNNFPGALSVLRRLEKQEWSHKTYHLYRDIFTLAWHRRLPNVMAVIWAYACLDEATSFGMRFRVGSHLSRPGYRMSPGFGGPDTEEVYRTFAAPGYVPVQLRAALTEELLEHPEQERHLGAVVAKLFRVVWSGSRPTVPLSELIDKAWEVDKKLIAKRQALGDKPGSHVVSIKGELPATAAPGGGEPVMEIPIRWAKEGGGEEVVSLPLTTEAIVHNYDEAWYKDVASHPLMRYEPGRCEILPRGQGVSSEDVVGEKER</sequence>
<evidence type="ECO:0000256" key="1">
    <source>
        <dbReference type="ARBA" id="ARBA00022737"/>
    </source>
</evidence>
<protein>
    <recommendedName>
        <fullName evidence="4">Pentatricopeptide repeat domain-containing protein</fullName>
    </recommendedName>
</protein>
<dbReference type="EMBL" id="ONZQ02000001">
    <property type="protein sequence ID" value="SPN97332.1"/>
    <property type="molecule type" value="Genomic_DNA"/>
</dbReference>
<evidence type="ECO:0008006" key="4">
    <source>
        <dbReference type="Google" id="ProtNLM"/>
    </source>
</evidence>
<dbReference type="PANTHER" id="PTHR47447">
    <property type="entry name" value="OS03G0856100 PROTEIN"/>
    <property type="match status" value="1"/>
</dbReference>
<keyword evidence="3" id="KW-1185">Reference proteome</keyword>
<dbReference type="InterPro" id="IPR011990">
    <property type="entry name" value="TPR-like_helical_dom_sf"/>
</dbReference>
<comment type="caution">
    <text evidence="2">The sequence shown here is derived from an EMBL/GenBank/DDBJ whole genome shotgun (WGS) entry which is preliminary data.</text>
</comment>
<gene>
    <name evidence="2" type="ORF">DNG_00846</name>
</gene>
<name>A0AAE8SR61_9PEZI</name>
<proteinExistence type="predicted"/>